<evidence type="ECO:0000256" key="1">
    <source>
        <dbReference type="ARBA" id="ARBA00004613"/>
    </source>
</evidence>
<sequence>MKYFYLFFFALLDVSYGCSPDCSLVSCTQSFNPFDCPDGTLYSNNAVMCGCCPGCVRLKGPNQACQGETKLTFDVKNLFTVKGSIILNAKEIPPVVASQDCAPGLKCVNTKCSEYPSEYTCTIPDINNQKWQPDCDIDGSHKAVQCKSNGADPRCFCYSKEGNRIFGFDWIEKRDQMKCLLITATECSRLVEDLKKDNKNIDLTYHCSSNGNFEPLQCNRGMCYCANVLSGQPISYAVSAPMWKTLPCYNETTMGFNYLKTCDSQSNALALIKKEMNYHGGNPITLAAPQCDPDGSYYAKQCDGNQCYCRTRANVNIGSFSTQLNTNSELNQKCYCARDQVIFADDNRAHSYQCDNGGNYEPMQTIGGVAFCVDQDGFIISGYVAIADKCTLTACKTDVMCPP</sequence>
<comment type="subcellular location">
    <subcellularLocation>
        <location evidence="1">Secreted</location>
    </subcellularLocation>
</comment>
<keyword evidence="2" id="KW-0964">Secreted</keyword>
<evidence type="ECO:0000256" key="2">
    <source>
        <dbReference type="ARBA" id="ARBA00022525"/>
    </source>
</evidence>
<proteinExistence type="predicted"/>
<dbReference type="PANTHER" id="PTHR12352:SF3">
    <property type="entry name" value="NIDOGEN-2"/>
    <property type="match status" value="1"/>
</dbReference>
<dbReference type="InterPro" id="IPR000716">
    <property type="entry name" value="Thyroglobulin_1"/>
</dbReference>
<dbReference type="PANTHER" id="PTHR12352">
    <property type="entry name" value="SECRETED MODULAR CALCIUM-BINDING PROTEIN"/>
    <property type="match status" value="1"/>
</dbReference>
<feature type="domain" description="Thyroglobulin type-1" evidence="7">
    <location>
        <begin position="109"/>
        <end position="179"/>
    </location>
</feature>
<evidence type="ECO:0000313" key="9">
    <source>
        <dbReference type="Proteomes" id="UP001234178"/>
    </source>
</evidence>
<keyword evidence="6" id="KW-0732">Signal</keyword>
<feature type="signal peptide" evidence="6">
    <location>
        <begin position="1"/>
        <end position="17"/>
    </location>
</feature>
<dbReference type="PROSITE" id="PS51162">
    <property type="entry name" value="THYROGLOBULIN_1_2"/>
    <property type="match status" value="3"/>
</dbReference>
<evidence type="ECO:0000256" key="6">
    <source>
        <dbReference type="SAM" id="SignalP"/>
    </source>
</evidence>
<feature type="chain" id="PRO_5045239734" description="Thyroglobulin type-1 domain-containing protein" evidence="6">
    <location>
        <begin position="18"/>
        <end position="403"/>
    </location>
</feature>
<evidence type="ECO:0000256" key="3">
    <source>
        <dbReference type="ARBA" id="ARBA00022737"/>
    </source>
</evidence>
<dbReference type="SUPFAM" id="SSF57610">
    <property type="entry name" value="Thyroglobulin type-1 domain"/>
    <property type="match status" value="4"/>
</dbReference>
<dbReference type="Pfam" id="PF00086">
    <property type="entry name" value="Thyroglobulin_1"/>
    <property type="match status" value="3"/>
</dbReference>
<dbReference type="InterPro" id="IPR051950">
    <property type="entry name" value="Dev_reg/Prot_inhib"/>
</dbReference>
<comment type="caution">
    <text evidence="8">The sequence shown here is derived from an EMBL/GenBank/DDBJ whole genome shotgun (WGS) entry which is preliminary data.</text>
</comment>
<keyword evidence="9" id="KW-1185">Reference proteome</keyword>
<dbReference type="SMART" id="SM00211">
    <property type="entry name" value="TY"/>
    <property type="match status" value="4"/>
</dbReference>
<evidence type="ECO:0000256" key="5">
    <source>
        <dbReference type="PROSITE-ProRule" id="PRU00500"/>
    </source>
</evidence>
<evidence type="ECO:0000256" key="4">
    <source>
        <dbReference type="ARBA" id="ARBA00023157"/>
    </source>
</evidence>
<feature type="domain" description="Thyroglobulin type-1" evidence="7">
    <location>
        <begin position="184"/>
        <end position="248"/>
    </location>
</feature>
<dbReference type="InterPro" id="IPR036857">
    <property type="entry name" value="Thyroglobulin_1_sf"/>
</dbReference>
<dbReference type="EMBL" id="JAOYFB010000037">
    <property type="protein sequence ID" value="KAK4022255.1"/>
    <property type="molecule type" value="Genomic_DNA"/>
</dbReference>
<organism evidence="8 9">
    <name type="scientific">Daphnia magna</name>
    <dbReference type="NCBI Taxonomy" id="35525"/>
    <lineage>
        <taxon>Eukaryota</taxon>
        <taxon>Metazoa</taxon>
        <taxon>Ecdysozoa</taxon>
        <taxon>Arthropoda</taxon>
        <taxon>Crustacea</taxon>
        <taxon>Branchiopoda</taxon>
        <taxon>Diplostraca</taxon>
        <taxon>Cladocera</taxon>
        <taxon>Anomopoda</taxon>
        <taxon>Daphniidae</taxon>
        <taxon>Daphnia</taxon>
    </lineage>
</organism>
<evidence type="ECO:0000259" key="7">
    <source>
        <dbReference type="PROSITE" id="PS51162"/>
    </source>
</evidence>
<evidence type="ECO:0000313" key="8">
    <source>
        <dbReference type="EMBL" id="KAK4022255.1"/>
    </source>
</evidence>
<keyword evidence="3" id="KW-0677">Repeat</keyword>
<protein>
    <recommendedName>
        <fullName evidence="7">Thyroglobulin type-1 domain-containing protein</fullName>
    </recommendedName>
</protein>
<name>A0ABR0AB53_9CRUS</name>
<feature type="domain" description="Thyroglobulin type-1" evidence="7">
    <location>
        <begin position="259"/>
        <end position="334"/>
    </location>
</feature>
<dbReference type="Proteomes" id="UP001234178">
    <property type="component" value="Unassembled WGS sequence"/>
</dbReference>
<gene>
    <name evidence="8" type="ORF">OUZ56_007734</name>
</gene>
<accession>A0ABR0AB53</accession>
<keyword evidence="4" id="KW-1015">Disulfide bond</keyword>
<dbReference type="Gene3D" id="4.10.800.10">
    <property type="entry name" value="Thyroglobulin type-1"/>
    <property type="match status" value="4"/>
</dbReference>
<comment type="caution">
    <text evidence="5">Lacks conserved residue(s) required for the propagation of feature annotation.</text>
</comment>
<reference evidence="8 9" key="1">
    <citation type="journal article" date="2023" name="Nucleic Acids Res.">
        <title>The hologenome of Daphnia magna reveals possible DNA methylation and microbiome-mediated evolution of the host genome.</title>
        <authorList>
            <person name="Chaturvedi A."/>
            <person name="Li X."/>
            <person name="Dhandapani V."/>
            <person name="Marshall H."/>
            <person name="Kissane S."/>
            <person name="Cuenca-Cambronero M."/>
            <person name="Asole G."/>
            <person name="Calvet F."/>
            <person name="Ruiz-Romero M."/>
            <person name="Marangio P."/>
            <person name="Guigo R."/>
            <person name="Rago D."/>
            <person name="Mirbahai L."/>
            <person name="Eastwood N."/>
            <person name="Colbourne J.K."/>
            <person name="Zhou J."/>
            <person name="Mallon E."/>
            <person name="Orsini L."/>
        </authorList>
    </citation>
    <scope>NUCLEOTIDE SEQUENCE [LARGE SCALE GENOMIC DNA]</scope>
    <source>
        <strain evidence="8">LRV0_1</strain>
    </source>
</reference>